<reference evidence="3" key="1">
    <citation type="journal article" date="2019" name="Int. J. Syst. Evol. Microbiol.">
        <title>The Global Catalogue of Microorganisms (GCM) 10K type strain sequencing project: providing services to taxonomists for standard genome sequencing and annotation.</title>
        <authorList>
            <consortium name="The Broad Institute Genomics Platform"/>
            <consortium name="The Broad Institute Genome Sequencing Center for Infectious Disease"/>
            <person name="Wu L."/>
            <person name="Ma J."/>
        </authorList>
    </citation>
    <scope>NUCLEOTIDE SEQUENCE [LARGE SCALE GENOMIC DNA]</scope>
    <source>
        <strain evidence="3">NBRC 111981</strain>
    </source>
</reference>
<protein>
    <submittedName>
        <fullName evidence="2">Transposase</fullName>
    </submittedName>
</protein>
<keyword evidence="3" id="KW-1185">Reference proteome</keyword>
<dbReference type="NCBIfam" id="NF047646">
    <property type="entry name" value="REP_Tyr_transpos"/>
    <property type="match status" value="1"/>
</dbReference>
<evidence type="ECO:0000259" key="1">
    <source>
        <dbReference type="SMART" id="SM01321"/>
    </source>
</evidence>
<dbReference type="InterPro" id="IPR002686">
    <property type="entry name" value="Transposase_17"/>
</dbReference>
<dbReference type="Gene3D" id="3.30.70.1290">
    <property type="entry name" value="Transposase IS200-like"/>
    <property type="match status" value="1"/>
</dbReference>
<comment type="caution">
    <text evidence="2">The sequence shown here is derived from an EMBL/GenBank/DDBJ whole genome shotgun (WGS) entry which is preliminary data.</text>
</comment>
<accession>A0ABQ5X8L3</accession>
<sequence>MYFFTVNLAERQGNDLLTRHADALREAFRMTRQAHPFIVEAAVVLPEHLHCLWMLPSSDNDFSRRWRLIKARFSRSIPANERTSPSRRRKGERGIWQRRYWEHLIRDDRDFQRHFDYIHFNPVKHGHLAHVADWSYSSFHRHVVRGVYPMDWAVAPGAIDLVSAGE</sequence>
<proteinExistence type="predicted"/>
<evidence type="ECO:0000313" key="3">
    <source>
        <dbReference type="Proteomes" id="UP001156627"/>
    </source>
</evidence>
<dbReference type="InterPro" id="IPR052715">
    <property type="entry name" value="RAYT_transposase"/>
</dbReference>
<dbReference type="SUPFAM" id="SSF143422">
    <property type="entry name" value="Transposase IS200-like"/>
    <property type="match status" value="1"/>
</dbReference>
<feature type="domain" description="Transposase IS200-like" evidence="1">
    <location>
        <begin position="1"/>
        <end position="121"/>
    </location>
</feature>
<dbReference type="EMBL" id="BSOA01000013">
    <property type="protein sequence ID" value="GLQ87974.1"/>
    <property type="molecule type" value="Genomic_DNA"/>
</dbReference>
<dbReference type="Proteomes" id="UP001156627">
    <property type="component" value="Unassembled WGS sequence"/>
</dbReference>
<gene>
    <name evidence="2" type="ORF">GCM10007898_15420</name>
</gene>
<dbReference type="PANTHER" id="PTHR36966">
    <property type="entry name" value="REP-ASSOCIATED TYROSINE TRANSPOSASE"/>
    <property type="match status" value="1"/>
</dbReference>
<organism evidence="2 3">
    <name type="scientific">Dyella flagellata</name>
    <dbReference type="NCBI Taxonomy" id="1867833"/>
    <lineage>
        <taxon>Bacteria</taxon>
        <taxon>Pseudomonadati</taxon>
        <taxon>Pseudomonadota</taxon>
        <taxon>Gammaproteobacteria</taxon>
        <taxon>Lysobacterales</taxon>
        <taxon>Rhodanobacteraceae</taxon>
        <taxon>Dyella</taxon>
    </lineage>
</organism>
<dbReference type="InterPro" id="IPR036515">
    <property type="entry name" value="Transposase_17_sf"/>
</dbReference>
<name>A0ABQ5X8L3_9GAMM</name>
<evidence type="ECO:0000313" key="2">
    <source>
        <dbReference type="EMBL" id="GLQ87974.1"/>
    </source>
</evidence>
<dbReference type="SMART" id="SM01321">
    <property type="entry name" value="Y1_Tnp"/>
    <property type="match status" value="1"/>
</dbReference>
<dbReference type="PANTHER" id="PTHR36966:SF1">
    <property type="entry name" value="REP-ASSOCIATED TYROSINE TRANSPOSASE"/>
    <property type="match status" value="1"/>
</dbReference>